<evidence type="ECO:0000313" key="2">
    <source>
        <dbReference type="EMBL" id="MCJ2182154.1"/>
    </source>
</evidence>
<organism evidence="2 3">
    <name type="scientific">Novosphingobium organovorum</name>
    <dbReference type="NCBI Taxonomy" id="2930092"/>
    <lineage>
        <taxon>Bacteria</taxon>
        <taxon>Pseudomonadati</taxon>
        <taxon>Pseudomonadota</taxon>
        <taxon>Alphaproteobacteria</taxon>
        <taxon>Sphingomonadales</taxon>
        <taxon>Sphingomonadaceae</taxon>
        <taxon>Novosphingobium</taxon>
    </lineage>
</organism>
<dbReference type="Gene3D" id="3.40.30.10">
    <property type="entry name" value="Glutaredoxin"/>
    <property type="match status" value="1"/>
</dbReference>
<proteinExistence type="predicted"/>
<dbReference type="InterPro" id="IPR013766">
    <property type="entry name" value="Thioredoxin_domain"/>
</dbReference>
<keyword evidence="3" id="KW-1185">Reference proteome</keyword>
<protein>
    <recommendedName>
        <fullName evidence="1">Thioredoxin domain-containing protein</fullName>
    </recommendedName>
</protein>
<comment type="caution">
    <text evidence="2">The sequence shown here is derived from an EMBL/GenBank/DDBJ whole genome shotgun (WGS) entry which is preliminary data.</text>
</comment>
<reference evidence="2" key="1">
    <citation type="submission" date="2022-03" db="EMBL/GenBank/DDBJ databases">
        <title>Identification of a novel bacterium isolated from mangrove sediments.</title>
        <authorList>
            <person name="Pan X."/>
        </authorList>
    </citation>
    <scope>NUCLEOTIDE SEQUENCE</scope>
    <source>
        <strain evidence="2">B1949</strain>
    </source>
</reference>
<dbReference type="InterPro" id="IPR036249">
    <property type="entry name" value="Thioredoxin-like_sf"/>
</dbReference>
<feature type="domain" description="Thioredoxin" evidence="1">
    <location>
        <begin position="48"/>
        <end position="180"/>
    </location>
</feature>
<dbReference type="Proteomes" id="UP001162881">
    <property type="component" value="Unassembled WGS sequence"/>
</dbReference>
<evidence type="ECO:0000313" key="3">
    <source>
        <dbReference type="Proteomes" id="UP001162881"/>
    </source>
</evidence>
<sequence length="208" mass="21594">MMLLIVSQALLWALCLLLAVAVAVLARQVGILHERIAPVGALALSQGPQPGEQAPQLTVRTLDGAPRALGGATAKAQLLLFVAPSCPICKQLIPTAGRVAASEGADLFFLGDGDLGQYAQMAVRLSIAPDRLAVSSEAGYAFRVGKLPYAVLLRPDGTIAAQGLVNTREHIESLFTPAETGFGTVQDFLGARRAGALANDFTKVGSHG</sequence>
<gene>
    <name evidence="2" type="ORF">MTR62_05490</name>
</gene>
<dbReference type="SUPFAM" id="SSF52833">
    <property type="entry name" value="Thioredoxin-like"/>
    <property type="match status" value="1"/>
</dbReference>
<evidence type="ECO:0000259" key="1">
    <source>
        <dbReference type="PROSITE" id="PS51352"/>
    </source>
</evidence>
<accession>A0ABT0BB22</accession>
<dbReference type="PROSITE" id="PS51352">
    <property type="entry name" value="THIOREDOXIN_2"/>
    <property type="match status" value="1"/>
</dbReference>
<dbReference type="EMBL" id="JALHLF010000012">
    <property type="protein sequence ID" value="MCJ2182154.1"/>
    <property type="molecule type" value="Genomic_DNA"/>
</dbReference>
<name>A0ABT0BB22_9SPHN</name>